<dbReference type="RefSeq" id="WP_107651441.1">
    <property type="nucleotide sequence ID" value="NZ_PZJX01000043.1"/>
</dbReference>
<organism evidence="8 9">
    <name type="scientific">Mesorhizobium helmanticense</name>
    <dbReference type="NCBI Taxonomy" id="1776423"/>
    <lineage>
        <taxon>Bacteria</taxon>
        <taxon>Pseudomonadati</taxon>
        <taxon>Pseudomonadota</taxon>
        <taxon>Alphaproteobacteria</taxon>
        <taxon>Hyphomicrobiales</taxon>
        <taxon>Phyllobacteriaceae</taxon>
        <taxon>Mesorhizobium</taxon>
    </lineage>
</organism>
<dbReference type="InterPro" id="IPR058627">
    <property type="entry name" value="MdtA-like_C"/>
</dbReference>
<dbReference type="EMBL" id="PZJX01000043">
    <property type="protein sequence ID" value="PTE07924.1"/>
    <property type="molecule type" value="Genomic_DNA"/>
</dbReference>
<keyword evidence="4" id="KW-0175">Coiled coil</keyword>
<evidence type="ECO:0000259" key="7">
    <source>
        <dbReference type="Pfam" id="PF25967"/>
    </source>
</evidence>
<dbReference type="PANTHER" id="PTHR30469">
    <property type="entry name" value="MULTIDRUG RESISTANCE PROTEIN MDTA"/>
    <property type="match status" value="1"/>
</dbReference>
<dbReference type="SUPFAM" id="SSF111369">
    <property type="entry name" value="HlyD-like secretion proteins"/>
    <property type="match status" value="1"/>
</dbReference>
<dbReference type="Gene3D" id="2.40.30.170">
    <property type="match status" value="1"/>
</dbReference>
<evidence type="ECO:0000256" key="1">
    <source>
        <dbReference type="ARBA" id="ARBA00004196"/>
    </source>
</evidence>
<reference evidence="8 9" key="1">
    <citation type="submission" date="2018-03" db="EMBL/GenBank/DDBJ databases">
        <title>Genome sequence of the symbiotic type strain Mesorhizobium helmanticense CSLC115NT isolated from Lotus corniculatus nodules.</title>
        <authorList>
            <person name="Sannazzaro A.I."/>
            <person name="Torres Tejerizo G.A."/>
            <person name="Dip D."/>
            <person name="Caballero M."/>
            <person name="Pistorio M."/>
            <person name="Estrella M.J."/>
        </authorList>
    </citation>
    <scope>NUCLEOTIDE SEQUENCE [LARGE SCALE GENOMIC DNA]</scope>
    <source>
        <strain evidence="8 9">CSLC115N</strain>
    </source>
</reference>
<dbReference type="OrthoDB" id="9806939at2"/>
<sequence length="389" mass="39445">MAASSSRKKYLLLCAVILAIVVAAILKAYGRGNADAGEAGAAANRVAVVAQASLTVSVETVRKDEIAAAITATGTAQAWQEAAIGAQTSGLQLTEVLVAEGDHVSKGEVIARLDDTVLQAQLAEQKAAIEQARASLEAAETAAARARKLIASNAISAETAEEKATTVKTSQAQLAQAEAAADNIAAQLARTEIHAPFDGTVSTRPAVAGSIVQSGTELMRIVRDGKVEVAVQVPEKDLAAITTGQAATITDASGKVSSGKVGSIAEKVDGTTRLGTVYVAPQDNSGLKPGMFARVSIATSTAEVLNVAESALTWRDGRPGVFVVGKDGKVAARGVETGSHRDGRVAIVSGLTEGESVVVSGAGLLNDGNLVRVAAGDSDQAVSSAEMAR</sequence>
<dbReference type="Pfam" id="PF25967">
    <property type="entry name" value="RND-MFP_C"/>
    <property type="match status" value="1"/>
</dbReference>
<feature type="domain" description="Multidrug resistance protein MdtA-like barrel-sandwich hybrid" evidence="5">
    <location>
        <begin position="81"/>
        <end position="222"/>
    </location>
</feature>
<evidence type="ECO:0000313" key="8">
    <source>
        <dbReference type="EMBL" id="PTE07924.1"/>
    </source>
</evidence>
<dbReference type="InterPro" id="IPR006143">
    <property type="entry name" value="RND_pump_MFP"/>
</dbReference>
<comment type="caution">
    <text evidence="8">The sequence shown here is derived from an EMBL/GenBank/DDBJ whole genome shotgun (WGS) entry which is preliminary data.</text>
</comment>
<dbReference type="GO" id="GO:0015562">
    <property type="term" value="F:efflux transmembrane transporter activity"/>
    <property type="evidence" value="ECO:0007669"/>
    <property type="project" value="TreeGrafter"/>
</dbReference>
<name>A0A2T4IQI4_9HYPH</name>
<dbReference type="Pfam" id="PF25954">
    <property type="entry name" value="Beta-barrel_RND_2"/>
    <property type="match status" value="1"/>
</dbReference>
<protein>
    <submittedName>
        <fullName evidence="8">Efflux RND transporter periplasmic adaptor subunit</fullName>
    </submittedName>
</protein>
<feature type="domain" description="CusB-like beta-barrel" evidence="6">
    <location>
        <begin position="229"/>
        <end position="300"/>
    </location>
</feature>
<dbReference type="InterPro" id="IPR058625">
    <property type="entry name" value="MdtA-like_BSH"/>
</dbReference>
<proteinExistence type="inferred from homology"/>
<evidence type="ECO:0000256" key="2">
    <source>
        <dbReference type="ARBA" id="ARBA00009477"/>
    </source>
</evidence>
<dbReference type="Gene3D" id="2.40.50.100">
    <property type="match status" value="1"/>
</dbReference>
<evidence type="ECO:0000313" key="9">
    <source>
        <dbReference type="Proteomes" id="UP000240259"/>
    </source>
</evidence>
<dbReference type="GO" id="GO:1990281">
    <property type="term" value="C:efflux pump complex"/>
    <property type="evidence" value="ECO:0007669"/>
    <property type="project" value="TreeGrafter"/>
</dbReference>
<dbReference type="NCBIfam" id="TIGR01730">
    <property type="entry name" value="RND_mfp"/>
    <property type="match status" value="1"/>
</dbReference>
<comment type="subcellular location">
    <subcellularLocation>
        <location evidence="1">Cell envelope</location>
    </subcellularLocation>
</comment>
<keyword evidence="9" id="KW-1185">Reference proteome</keyword>
<feature type="coiled-coil region" evidence="4">
    <location>
        <begin position="119"/>
        <end position="194"/>
    </location>
</feature>
<dbReference type="InterPro" id="IPR058792">
    <property type="entry name" value="Beta-barrel_RND_2"/>
</dbReference>
<keyword evidence="3" id="KW-0813">Transport</keyword>
<dbReference type="Proteomes" id="UP000240259">
    <property type="component" value="Unassembled WGS sequence"/>
</dbReference>
<dbReference type="PANTHER" id="PTHR30469:SF15">
    <property type="entry name" value="HLYD FAMILY OF SECRETION PROTEINS"/>
    <property type="match status" value="1"/>
</dbReference>
<accession>A0A2T4IQI4</accession>
<dbReference type="Pfam" id="PF25917">
    <property type="entry name" value="BSH_RND"/>
    <property type="match status" value="1"/>
</dbReference>
<dbReference type="Gene3D" id="1.10.287.470">
    <property type="entry name" value="Helix hairpin bin"/>
    <property type="match status" value="1"/>
</dbReference>
<gene>
    <name evidence="8" type="ORF">C9427_23370</name>
</gene>
<feature type="domain" description="Multidrug resistance protein MdtA-like C-terminal permuted SH3" evidence="7">
    <location>
        <begin position="316"/>
        <end position="362"/>
    </location>
</feature>
<evidence type="ECO:0000256" key="4">
    <source>
        <dbReference type="SAM" id="Coils"/>
    </source>
</evidence>
<dbReference type="Gene3D" id="2.40.420.20">
    <property type="match status" value="1"/>
</dbReference>
<evidence type="ECO:0000259" key="5">
    <source>
        <dbReference type="Pfam" id="PF25917"/>
    </source>
</evidence>
<evidence type="ECO:0000256" key="3">
    <source>
        <dbReference type="ARBA" id="ARBA00022448"/>
    </source>
</evidence>
<evidence type="ECO:0000259" key="6">
    <source>
        <dbReference type="Pfam" id="PF25954"/>
    </source>
</evidence>
<comment type="similarity">
    <text evidence="2">Belongs to the membrane fusion protein (MFP) (TC 8.A.1) family.</text>
</comment>
<dbReference type="AlphaFoldDB" id="A0A2T4IQI4"/>